<proteinExistence type="predicted"/>
<evidence type="ECO:0000313" key="2">
    <source>
        <dbReference type="Proteomes" id="UP000886520"/>
    </source>
</evidence>
<name>A0A9D4UNV2_ADICA</name>
<reference evidence="1" key="1">
    <citation type="submission" date="2021-01" db="EMBL/GenBank/DDBJ databases">
        <title>Adiantum capillus-veneris genome.</title>
        <authorList>
            <person name="Fang Y."/>
            <person name="Liao Q."/>
        </authorList>
    </citation>
    <scope>NUCLEOTIDE SEQUENCE</scope>
    <source>
        <strain evidence="1">H3</strain>
        <tissue evidence="1">Leaf</tissue>
    </source>
</reference>
<dbReference type="EMBL" id="JABFUD020000013">
    <property type="protein sequence ID" value="KAI5071256.1"/>
    <property type="molecule type" value="Genomic_DNA"/>
</dbReference>
<comment type="caution">
    <text evidence="1">The sequence shown here is derived from an EMBL/GenBank/DDBJ whole genome shotgun (WGS) entry which is preliminary data.</text>
</comment>
<protein>
    <submittedName>
        <fullName evidence="1">Uncharacterized protein</fullName>
    </submittedName>
</protein>
<evidence type="ECO:0000313" key="1">
    <source>
        <dbReference type="EMBL" id="KAI5071256.1"/>
    </source>
</evidence>
<keyword evidence="2" id="KW-1185">Reference proteome</keyword>
<sequence>MRAQSCVAAVSLSTASDLREFRGSLSRQQRYKKSSGTLLRCGQGSREAGPSSSRFLQRDCYGVMESEFGKLLFRLDKTSGTLYARGLL</sequence>
<dbReference type="AlphaFoldDB" id="A0A9D4UNV2"/>
<dbReference type="Proteomes" id="UP000886520">
    <property type="component" value="Chromosome 13"/>
</dbReference>
<accession>A0A9D4UNV2</accession>
<gene>
    <name evidence="1" type="ORF">GOP47_0013507</name>
</gene>
<organism evidence="1 2">
    <name type="scientific">Adiantum capillus-veneris</name>
    <name type="common">Maidenhair fern</name>
    <dbReference type="NCBI Taxonomy" id="13818"/>
    <lineage>
        <taxon>Eukaryota</taxon>
        <taxon>Viridiplantae</taxon>
        <taxon>Streptophyta</taxon>
        <taxon>Embryophyta</taxon>
        <taxon>Tracheophyta</taxon>
        <taxon>Polypodiopsida</taxon>
        <taxon>Polypodiidae</taxon>
        <taxon>Polypodiales</taxon>
        <taxon>Pteridineae</taxon>
        <taxon>Pteridaceae</taxon>
        <taxon>Vittarioideae</taxon>
        <taxon>Adiantum</taxon>
    </lineage>
</organism>